<dbReference type="PANTHER" id="PTHR30085">
    <property type="entry name" value="AMINO ACID ABC TRANSPORTER PERMEASE"/>
    <property type="match status" value="1"/>
</dbReference>
<evidence type="ECO:0000256" key="2">
    <source>
        <dbReference type="ARBA" id="ARBA00022448"/>
    </source>
</evidence>
<dbReference type="GO" id="GO:0005576">
    <property type="term" value="C:extracellular region"/>
    <property type="evidence" value="ECO:0007669"/>
    <property type="project" value="TreeGrafter"/>
</dbReference>
<feature type="signal peptide" evidence="5">
    <location>
        <begin position="1"/>
        <end position="19"/>
    </location>
</feature>
<name>A0A6M8SK99_9NEIS</name>
<dbReference type="InterPro" id="IPR051455">
    <property type="entry name" value="Bact_solute-bind_prot3"/>
</dbReference>
<keyword evidence="8" id="KW-1185">Reference proteome</keyword>
<dbReference type="InterPro" id="IPR001638">
    <property type="entry name" value="Solute-binding_3/MltF_N"/>
</dbReference>
<evidence type="ECO:0000256" key="3">
    <source>
        <dbReference type="ARBA" id="ARBA00022729"/>
    </source>
</evidence>
<dbReference type="Pfam" id="PF00497">
    <property type="entry name" value="SBP_bac_3"/>
    <property type="match status" value="1"/>
</dbReference>
<feature type="chain" id="PRO_5026973711" evidence="5">
    <location>
        <begin position="20"/>
        <end position="269"/>
    </location>
</feature>
<feature type="domain" description="Solute-binding protein family 3/N-terminal" evidence="6">
    <location>
        <begin position="30"/>
        <end position="253"/>
    </location>
</feature>
<dbReference type="SUPFAM" id="SSF53850">
    <property type="entry name" value="Periplasmic binding protein-like II"/>
    <property type="match status" value="1"/>
</dbReference>
<evidence type="ECO:0000313" key="8">
    <source>
        <dbReference type="Proteomes" id="UP000504844"/>
    </source>
</evidence>
<evidence type="ECO:0000313" key="7">
    <source>
        <dbReference type="EMBL" id="QKJ65515.1"/>
    </source>
</evidence>
<dbReference type="KEGG" id="dee:HQN60_01495"/>
<reference evidence="7 8" key="1">
    <citation type="submission" date="2020-05" db="EMBL/GenBank/DDBJ databases">
        <title>Complete genome sequence of Deefgea sp. D17.</title>
        <authorList>
            <person name="Bae J.-W."/>
            <person name="Han J.E."/>
        </authorList>
    </citation>
    <scope>NUCLEOTIDE SEQUENCE [LARGE SCALE GENOMIC DNA]</scope>
    <source>
        <strain evidence="7 8">D17</strain>
    </source>
</reference>
<evidence type="ECO:0000256" key="4">
    <source>
        <dbReference type="RuleBase" id="RU003744"/>
    </source>
</evidence>
<comment type="similarity">
    <text evidence="1 4">Belongs to the bacterial solute-binding protein 3 family.</text>
</comment>
<dbReference type="PANTHER" id="PTHR30085:SF6">
    <property type="entry name" value="ABC TRANSPORTER GLUTAMINE-BINDING PROTEIN GLNH"/>
    <property type="match status" value="1"/>
</dbReference>
<dbReference type="RefSeq" id="WP_173532025.1">
    <property type="nucleotide sequence ID" value="NZ_CP054143.1"/>
</dbReference>
<organism evidence="7 8">
    <name type="scientific">Deefgea piscis</name>
    <dbReference type="NCBI Taxonomy" id="2739061"/>
    <lineage>
        <taxon>Bacteria</taxon>
        <taxon>Pseudomonadati</taxon>
        <taxon>Pseudomonadota</taxon>
        <taxon>Betaproteobacteria</taxon>
        <taxon>Neisseriales</taxon>
        <taxon>Chitinibacteraceae</taxon>
        <taxon>Deefgea</taxon>
    </lineage>
</organism>
<accession>A0A6M8SK99</accession>
<dbReference type="Proteomes" id="UP000504844">
    <property type="component" value="Chromosome"/>
</dbReference>
<keyword evidence="2" id="KW-0813">Transport</keyword>
<dbReference type="PROSITE" id="PS01039">
    <property type="entry name" value="SBP_BACTERIAL_3"/>
    <property type="match status" value="1"/>
</dbReference>
<dbReference type="InterPro" id="IPR018313">
    <property type="entry name" value="SBP_3_CS"/>
</dbReference>
<dbReference type="Gene3D" id="3.40.190.10">
    <property type="entry name" value="Periplasmic binding protein-like II"/>
    <property type="match status" value="2"/>
</dbReference>
<evidence type="ECO:0000256" key="1">
    <source>
        <dbReference type="ARBA" id="ARBA00010333"/>
    </source>
</evidence>
<dbReference type="EMBL" id="CP054143">
    <property type="protein sequence ID" value="QKJ65515.1"/>
    <property type="molecule type" value="Genomic_DNA"/>
</dbReference>
<evidence type="ECO:0000259" key="6">
    <source>
        <dbReference type="SMART" id="SM00062"/>
    </source>
</evidence>
<keyword evidence="3 5" id="KW-0732">Signal</keyword>
<dbReference type="AlphaFoldDB" id="A0A6M8SK99"/>
<dbReference type="SMART" id="SM00062">
    <property type="entry name" value="PBPb"/>
    <property type="match status" value="1"/>
</dbReference>
<proteinExistence type="inferred from homology"/>
<gene>
    <name evidence="7" type="ORF">HQN60_01495</name>
</gene>
<evidence type="ECO:0000256" key="5">
    <source>
        <dbReference type="SAM" id="SignalP"/>
    </source>
</evidence>
<dbReference type="GO" id="GO:0030288">
    <property type="term" value="C:outer membrane-bounded periplasmic space"/>
    <property type="evidence" value="ECO:0007669"/>
    <property type="project" value="TreeGrafter"/>
</dbReference>
<sequence>MFKIGTALAAVLVFQLAQAASLEAIQKSGQIVIGVKDSSPPFSQLDVKTRALKGYDIDFALGIAKRLKVKPVFKTLESDDRIPWVKEGKADIVIADLARSAEREKEVAFSTGYFVTDTRILAKKGRFKSERDLAGSQIALTSASSSVKLMRKSFPDTKLAEFEDKPEMLKAVLAGVVDGMLGDGPVMTATLAQIPAAQRSQFEVSDFALDTKTFGVAMPKDEKTLQIAVNNALVDMETSGEAQAIFNRWFGPQSSQPMGRIFRISPSRN</sequence>
<dbReference type="GO" id="GO:0006865">
    <property type="term" value="P:amino acid transport"/>
    <property type="evidence" value="ECO:0007669"/>
    <property type="project" value="TreeGrafter"/>
</dbReference>
<protein>
    <submittedName>
        <fullName evidence="7">Transporter substrate-binding domain-containing protein</fullName>
    </submittedName>
</protein>